<gene>
    <name evidence="3" type="ORF">O0R46_02775</name>
</gene>
<keyword evidence="1" id="KW-0812">Transmembrane</keyword>
<proteinExistence type="predicted"/>
<dbReference type="Pfam" id="PF02517">
    <property type="entry name" value="Rce1-like"/>
    <property type="match status" value="1"/>
</dbReference>
<accession>A0ABY7JPU7</accession>
<keyword evidence="1" id="KW-1133">Transmembrane helix</keyword>
<protein>
    <submittedName>
        <fullName evidence="3">Type II CAAX endopeptidase family protein</fullName>
    </submittedName>
</protein>
<dbReference type="InterPro" id="IPR003675">
    <property type="entry name" value="Rce1/LyrA-like_dom"/>
</dbReference>
<evidence type="ECO:0000313" key="3">
    <source>
        <dbReference type="EMBL" id="WAW15386.1"/>
    </source>
</evidence>
<keyword evidence="1" id="KW-0472">Membrane</keyword>
<evidence type="ECO:0000256" key="1">
    <source>
        <dbReference type="SAM" id="Phobius"/>
    </source>
</evidence>
<feature type="transmembrane region" description="Helical" evidence="1">
    <location>
        <begin position="71"/>
        <end position="90"/>
    </location>
</feature>
<feature type="transmembrane region" description="Helical" evidence="1">
    <location>
        <begin position="12"/>
        <end position="30"/>
    </location>
</feature>
<dbReference type="Proteomes" id="UP001164187">
    <property type="component" value="Chromosome"/>
</dbReference>
<sequence>MKKYYLYISTYMGIMGIGLFVLKIFFNVLYTDSELIYNFLPVLIILASISLIFYFINKEDLKIKWRENRQYFLFHVCFLPVLFIATVLFIEDYSLSYKHLMLPILTLLIGIGEEVSYRKILFSKLLRQTSIKKAIIYSSLAFSILHTMNLFGGVSIDQMAFQLFSTFVFGIFFAVMYLYTHNIILLILHHSLWDYIFLSRLLENHNLLNIAMWVIPIIQIIIMLYLYKDYKNKMKKDIFI</sequence>
<dbReference type="RefSeq" id="WP_269312058.1">
    <property type="nucleotide sequence ID" value="NZ_CP114052.1"/>
</dbReference>
<evidence type="ECO:0000313" key="4">
    <source>
        <dbReference type="Proteomes" id="UP001164187"/>
    </source>
</evidence>
<feature type="transmembrane region" description="Helical" evidence="1">
    <location>
        <begin position="36"/>
        <end position="56"/>
    </location>
</feature>
<feature type="domain" description="CAAX prenyl protease 2/Lysostaphin resistance protein A-like" evidence="2">
    <location>
        <begin position="100"/>
        <end position="196"/>
    </location>
</feature>
<keyword evidence="4" id="KW-1185">Reference proteome</keyword>
<evidence type="ECO:0000259" key="2">
    <source>
        <dbReference type="Pfam" id="PF02517"/>
    </source>
</evidence>
<feature type="transmembrane region" description="Helical" evidence="1">
    <location>
        <begin position="208"/>
        <end position="227"/>
    </location>
</feature>
<feature type="transmembrane region" description="Helical" evidence="1">
    <location>
        <begin position="134"/>
        <end position="154"/>
    </location>
</feature>
<feature type="transmembrane region" description="Helical" evidence="1">
    <location>
        <begin position="96"/>
        <end position="113"/>
    </location>
</feature>
<dbReference type="EMBL" id="CP114052">
    <property type="protein sequence ID" value="WAW15386.1"/>
    <property type="molecule type" value="Genomic_DNA"/>
</dbReference>
<organism evidence="3 4">
    <name type="scientific">Peptostreptococcus equinus</name>
    <dbReference type="NCBI Taxonomy" id="3003601"/>
    <lineage>
        <taxon>Bacteria</taxon>
        <taxon>Bacillati</taxon>
        <taxon>Bacillota</taxon>
        <taxon>Clostridia</taxon>
        <taxon>Peptostreptococcales</taxon>
        <taxon>Peptostreptococcaceae</taxon>
        <taxon>Peptostreptococcus</taxon>
    </lineage>
</organism>
<name>A0ABY7JPU7_9FIRM</name>
<reference evidence="3" key="1">
    <citation type="submission" date="2022-12" db="EMBL/GenBank/DDBJ databases">
        <title>Peptostreptococcus.</title>
        <authorList>
            <person name="Lee S.H."/>
        </authorList>
    </citation>
    <scope>NUCLEOTIDE SEQUENCE</scope>
    <source>
        <strain evidence="3">CBA3647</strain>
    </source>
</reference>